<dbReference type="RefSeq" id="WP_380115784.1">
    <property type="nucleotide sequence ID" value="NZ_JBHSIU010000018.1"/>
</dbReference>
<comment type="caution">
    <text evidence="4">The sequence shown here is derived from an EMBL/GenBank/DDBJ whole genome shotgun (WGS) entry which is preliminary data.</text>
</comment>
<dbReference type="InterPro" id="IPR036271">
    <property type="entry name" value="Tet_transcr_reg_TetR-rel_C_sf"/>
</dbReference>
<evidence type="ECO:0000259" key="3">
    <source>
        <dbReference type="Pfam" id="PF13305"/>
    </source>
</evidence>
<reference evidence="5" key="1">
    <citation type="journal article" date="2019" name="Int. J. Syst. Evol. Microbiol.">
        <title>The Global Catalogue of Microorganisms (GCM) 10K type strain sequencing project: providing services to taxonomists for standard genome sequencing and annotation.</title>
        <authorList>
            <consortium name="The Broad Institute Genomics Platform"/>
            <consortium name="The Broad Institute Genome Sequencing Center for Infectious Disease"/>
            <person name="Wu L."/>
            <person name="Ma J."/>
        </authorList>
    </citation>
    <scope>NUCLEOTIDE SEQUENCE [LARGE SCALE GENOMIC DNA]</scope>
    <source>
        <strain evidence="5">CGMCC 4.7152</strain>
    </source>
</reference>
<accession>A0ABV9VVU2</accession>
<gene>
    <name evidence="4" type="ORF">ACFPIJ_16175</name>
</gene>
<evidence type="ECO:0000256" key="2">
    <source>
        <dbReference type="ARBA" id="ARBA00023163"/>
    </source>
</evidence>
<dbReference type="Gene3D" id="1.10.357.10">
    <property type="entry name" value="Tetracycline Repressor, domain 2"/>
    <property type="match status" value="1"/>
</dbReference>
<dbReference type="InterPro" id="IPR025996">
    <property type="entry name" value="MT1864/Rv1816-like_C"/>
</dbReference>
<dbReference type="Proteomes" id="UP001595912">
    <property type="component" value="Unassembled WGS sequence"/>
</dbReference>
<evidence type="ECO:0000313" key="5">
    <source>
        <dbReference type="Proteomes" id="UP001595912"/>
    </source>
</evidence>
<evidence type="ECO:0000256" key="1">
    <source>
        <dbReference type="ARBA" id="ARBA00023015"/>
    </source>
</evidence>
<dbReference type="EMBL" id="JBHSIU010000018">
    <property type="protein sequence ID" value="MFC4999373.1"/>
    <property type="molecule type" value="Genomic_DNA"/>
</dbReference>
<organism evidence="4 5">
    <name type="scientific">Dactylosporangium cerinum</name>
    <dbReference type="NCBI Taxonomy" id="1434730"/>
    <lineage>
        <taxon>Bacteria</taxon>
        <taxon>Bacillati</taxon>
        <taxon>Actinomycetota</taxon>
        <taxon>Actinomycetes</taxon>
        <taxon>Micromonosporales</taxon>
        <taxon>Micromonosporaceae</taxon>
        <taxon>Dactylosporangium</taxon>
    </lineage>
</organism>
<feature type="domain" description="HTH-type transcriptional regulator MT1864/Rv1816-like C-terminal" evidence="3">
    <location>
        <begin position="45"/>
        <end position="129"/>
    </location>
</feature>
<proteinExistence type="predicted"/>
<name>A0ABV9VVU2_9ACTN</name>
<keyword evidence="1" id="KW-0805">Transcription regulation</keyword>
<evidence type="ECO:0000313" key="4">
    <source>
        <dbReference type="EMBL" id="MFC4999373.1"/>
    </source>
</evidence>
<sequence length="145" mass="15504">MLYKHFGSMEDIVEAVALEGFGELAGTLRAARRDSAAPGDEIGRVAAAFNDFAAKSPALYDAMFTRSTRLHFGAQDTPAPPAEAFSELREAVATVTATSDIDSLTEVIWAALHGLVVLGRNGRLRPGHAVARIEILLAHFRAARS</sequence>
<keyword evidence="2" id="KW-0804">Transcription</keyword>
<keyword evidence="5" id="KW-1185">Reference proteome</keyword>
<protein>
    <submittedName>
        <fullName evidence="4">TetR-like C-terminal domain-containing protein</fullName>
    </submittedName>
</protein>
<dbReference type="SUPFAM" id="SSF48498">
    <property type="entry name" value="Tetracyclin repressor-like, C-terminal domain"/>
    <property type="match status" value="1"/>
</dbReference>
<dbReference type="Pfam" id="PF13305">
    <property type="entry name" value="TetR_C_33"/>
    <property type="match status" value="1"/>
</dbReference>